<protein>
    <submittedName>
        <fullName evidence="2">Uncharacterized protein</fullName>
    </submittedName>
</protein>
<gene>
    <name evidence="2" type="ORF">E0H45_20895</name>
</gene>
<comment type="caution">
    <text evidence="2">The sequence shown here is derived from an EMBL/GenBank/DDBJ whole genome shotgun (WGS) entry which is preliminary data.</text>
</comment>
<dbReference type="OrthoDB" id="8253774at2"/>
<keyword evidence="3" id="KW-1185">Reference proteome</keyword>
<dbReference type="Proteomes" id="UP000292346">
    <property type="component" value="Unassembled WGS sequence"/>
</dbReference>
<dbReference type="EMBL" id="SJJZ01000002">
    <property type="protein sequence ID" value="TCC08347.1"/>
    <property type="molecule type" value="Genomic_DNA"/>
</dbReference>
<name>A0A4R0HBI1_9ACTN</name>
<reference evidence="2 3" key="1">
    <citation type="submission" date="2019-02" db="EMBL/GenBank/DDBJ databases">
        <title>Kribbella capetownensis sp. nov. and Kribbella speibonae sp. nov., isolated from soil.</title>
        <authorList>
            <person name="Curtis S.M."/>
            <person name="Norton I."/>
            <person name="Everest G.J."/>
            <person name="Meyers P.R."/>
        </authorList>
    </citation>
    <scope>NUCLEOTIDE SEQUENCE [LARGE SCALE GENOMIC DNA]</scope>
    <source>
        <strain evidence="2 3">KCTC 29219</strain>
    </source>
</reference>
<proteinExistence type="predicted"/>
<evidence type="ECO:0000313" key="2">
    <source>
        <dbReference type="EMBL" id="TCC08347.1"/>
    </source>
</evidence>
<dbReference type="RefSeq" id="WP_131339689.1">
    <property type="nucleotide sequence ID" value="NZ_SJJZ01000002.1"/>
</dbReference>
<evidence type="ECO:0000313" key="3">
    <source>
        <dbReference type="Proteomes" id="UP000292346"/>
    </source>
</evidence>
<accession>A0A4R0HBI1</accession>
<organism evidence="2 3">
    <name type="scientific">Kribbella soli</name>
    <dbReference type="NCBI Taxonomy" id="1124743"/>
    <lineage>
        <taxon>Bacteria</taxon>
        <taxon>Bacillati</taxon>
        <taxon>Actinomycetota</taxon>
        <taxon>Actinomycetes</taxon>
        <taxon>Propionibacteriales</taxon>
        <taxon>Kribbellaceae</taxon>
        <taxon>Kribbella</taxon>
    </lineage>
</organism>
<evidence type="ECO:0000256" key="1">
    <source>
        <dbReference type="SAM" id="MobiDB-lite"/>
    </source>
</evidence>
<sequence>MTTRALHFKKAFFDLQAFWVERVVELADVDRLTAWHDWTSTAALVNADGWHAIDEAVHNGDPAAVAHRSWLTLRATLGAAQHGCFWYEVEDEGREIRTSPVPTRSSALASKPRMSATSSQPFR</sequence>
<feature type="region of interest" description="Disordered" evidence="1">
    <location>
        <begin position="93"/>
        <end position="123"/>
    </location>
</feature>
<dbReference type="AlphaFoldDB" id="A0A4R0HBI1"/>